<organism evidence="1 2">
    <name type="scientific">Melipona bicolor</name>
    <dbReference type="NCBI Taxonomy" id="60889"/>
    <lineage>
        <taxon>Eukaryota</taxon>
        <taxon>Metazoa</taxon>
        <taxon>Ecdysozoa</taxon>
        <taxon>Arthropoda</taxon>
        <taxon>Hexapoda</taxon>
        <taxon>Insecta</taxon>
        <taxon>Pterygota</taxon>
        <taxon>Neoptera</taxon>
        <taxon>Endopterygota</taxon>
        <taxon>Hymenoptera</taxon>
        <taxon>Apocrita</taxon>
        <taxon>Aculeata</taxon>
        <taxon>Apoidea</taxon>
        <taxon>Anthophila</taxon>
        <taxon>Apidae</taxon>
        <taxon>Melipona</taxon>
    </lineage>
</organism>
<protein>
    <submittedName>
        <fullName evidence="1">Uncharacterized protein</fullName>
    </submittedName>
</protein>
<sequence length="185" mass="21299">MAESTRRTARLAADVGTANKFGLRFEYKSARVSGSETHIHAKPVEKSIKIGGSSSLRRRNEEMEPFGATTGPEFHKAEYEAMLNEYYEDHSPAISRQVLEASIVDTLKRNNAESELTDFLGFGAMEFIQYIIENRACIVALKSYGLVTPKFEEFEEEKQRWKCLQKVDRRLNKVASKRERKRRMQ</sequence>
<name>A0AA40FSH3_9HYME</name>
<proteinExistence type="predicted"/>
<dbReference type="EMBL" id="JAHYIQ010000018">
    <property type="protein sequence ID" value="KAK1124555.1"/>
    <property type="molecule type" value="Genomic_DNA"/>
</dbReference>
<gene>
    <name evidence="1" type="ORF">K0M31_006903</name>
</gene>
<comment type="caution">
    <text evidence="1">The sequence shown here is derived from an EMBL/GenBank/DDBJ whole genome shotgun (WGS) entry which is preliminary data.</text>
</comment>
<evidence type="ECO:0000313" key="1">
    <source>
        <dbReference type="EMBL" id="KAK1124555.1"/>
    </source>
</evidence>
<accession>A0AA40FSH3</accession>
<dbReference type="AlphaFoldDB" id="A0AA40FSH3"/>
<evidence type="ECO:0000313" key="2">
    <source>
        <dbReference type="Proteomes" id="UP001177670"/>
    </source>
</evidence>
<reference evidence="1" key="1">
    <citation type="submission" date="2021-10" db="EMBL/GenBank/DDBJ databases">
        <title>Melipona bicolor Genome sequencing and assembly.</title>
        <authorList>
            <person name="Araujo N.S."/>
            <person name="Arias M.C."/>
        </authorList>
    </citation>
    <scope>NUCLEOTIDE SEQUENCE</scope>
    <source>
        <strain evidence="1">USP_2M_L1-L4_2017</strain>
        <tissue evidence="1">Whole body</tissue>
    </source>
</reference>
<dbReference type="Proteomes" id="UP001177670">
    <property type="component" value="Unassembled WGS sequence"/>
</dbReference>
<keyword evidence="2" id="KW-1185">Reference proteome</keyword>